<dbReference type="AlphaFoldDB" id="A0A3S9W835"/>
<dbReference type="Pfam" id="PF14258">
    <property type="entry name" value="DUF4350"/>
    <property type="match status" value="1"/>
</dbReference>
<reference evidence="3 4" key="1">
    <citation type="submission" date="2018-08" db="EMBL/GenBank/DDBJ databases">
        <title>Microbacterium lemovicicum sp. nov., a bacterium isolated from a natural uranium-rich soil.</title>
        <authorList>
            <person name="ORTET P."/>
        </authorList>
    </citation>
    <scope>NUCLEOTIDE SEQUENCE [LARGE SCALE GENOMIC DNA]</scope>
    <source>
        <strain evidence="3 4">Viu22</strain>
    </source>
</reference>
<feature type="transmembrane region" description="Helical" evidence="1">
    <location>
        <begin position="12"/>
        <end position="33"/>
    </location>
</feature>
<accession>A0A3S9W835</accession>
<keyword evidence="1" id="KW-1133">Transmembrane helix</keyword>
<evidence type="ECO:0000256" key="1">
    <source>
        <dbReference type="SAM" id="Phobius"/>
    </source>
</evidence>
<keyword evidence="1" id="KW-0812">Transmembrane</keyword>
<sequence>MTDVRPTSRRRAVAAWTVIGLVVVLVGILGSVISGAGQRAQRDALDPESAAPQGGRALARILAERGVDVVVARDRATASRALSEGSATLAIADARYLADETLTTLADAAPSVVLIDPSSRDLRLLLSGSRSTGVAPGGSVEPRCEDEAASRAGTIEPGDVFSAGGGVDGCYPVDGDAFALLTTGDVTAVDGRALLSNEHLATSGNAALAVNLLGATPRLVWFVPGIADADAGASGASLGELTPGWVTPAILLLLGAALAAAVWRGRRFGPLVAERLPVTVRASETTEGRARLYGRSRDAVHSADQLRIGALGRLARTLALGPAASAPEIADAAADRLGADRSRLRGILFDDLPADDRQLLALSDSLRDLETAVQAAVRPERNRP</sequence>
<evidence type="ECO:0000313" key="4">
    <source>
        <dbReference type="Proteomes" id="UP000276888"/>
    </source>
</evidence>
<evidence type="ECO:0000259" key="2">
    <source>
        <dbReference type="Pfam" id="PF14258"/>
    </source>
</evidence>
<dbReference type="EMBL" id="CP031423">
    <property type="protein sequence ID" value="AZS36179.1"/>
    <property type="molecule type" value="Genomic_DNA"/>
</dbReference>
<dbReference type="RefSeq" id="WP_127094905.1">
    <property type="nucleotide sequence ID" value="NZ_CP031423.1"/>
</dbReference>
<dbReference type="Proteomes" id="UP000276888">
    <property type="component" value="Chromosome"/>
</dbReference>
<protein>
    <submittedName>
        <fullName evidence="3">Putative membrane protein</fullName>
    </submittedName>
</protein>
<feature type="transmembrane region" description="Helical" evidence="1">
    <location>
        <begin position="245"/>
        <end position="263"/>
    </location>
</feature>
<name>A0A3S9W835_9MICO</name>
<dbReference type="InterPro" id="IPR025646">
    <property type="entry name" value="DUF4350"/>
</dbReference>
<gene>
    <name evidence="3" type="ORF">CVS47_00779</name>
</gene>
<dbReference type="KEGG" id="mlv:CVS47_00779"/>
<proteinExistence type="predicted"/>
<dbReference type="OrthoDB" id="5241668at2"/>
<evidence type="ECO:0000313" key="3">
    <source>
        <dbReference type="EMBL" id="AZS36179.1"/>
    </source>
</evidence>
<feature type="domain" description="DUF4350" evidence="2">
    <location>
        <begin position="47"/>
        <end position="213"/>
    </location>
</feature>
<keyword evidence="4" id="KW-1185">Reference proteome</keyword>
<keyword evidence="1" id="KW-0472">Membrane</keyword>
<organism evidence="3 4">
    <name type="scientific">Microbacterium lemovicicum</name>
    <dbReference type="NCBI Taxonomy" id="1072463"/>
    <lineage>
        <taxon>Bacteria</taxon>
        <taxon>Bacillati</taxon>
        <taxon>Actinomycetota</taxon>
        <taxon>Actinomycetes</taxon>
        <taxon>Micrococcales</taxon>
        <taxon>Microbacteriaceae</taxon>
        <taxon>Microbacterium</taxon>
    </lineage>
</organism>